<dbReference type="PANTHER" id="PTHR48207:SF3">
    <property type="entry name" value="SUCCINATE--HYDROXYMETHYLGLUTARATE COA-TRANSFERASE"/>
    <property type="match status" value="1"/>
</dbReference>
<dbReference type="GO" id="GO:0033608">
    <property type="term" value="F:formyl-CoA transferase activity"/>
    <property type="evidence" value="ECO:0007669"/>
    <property type="project" value="UniProtKB-EC"/>
</dbReference>
<reference evidence="2 3" key="1">
    <citation type="submission" date="2020-08" db="EMBL/GenBank/DDBJ databases">
        <title>Sequencing the genomes of 1000 actinobacteria strains.</title>
        <authorList>
            <person name="Klenk H.-P."/>
        </authorList>
    </citation>
    <scope>NUCLEOTIDE SEQUENCE [LARGE SCALE GENOMIC DNA]</scope>
    <source>
        <strain evidence="2 3">DSM 43675</strain>
    </source>
</reference>
<dbReference type="SUPFAM" id="SSF89796">
    <property type="entry name" value="CoA-transferase family III (CaiB/BaiF)"/>
    <property type="match status" value="1"/>
</dbReference>
<accession>A0A7X0FXC7</accession>
<dbReference type="Gene3D" id="3.40.50.10540">
    <property type="entry name" value="Crotonobetainyl-coa:carnitine coa-transferase, domain 1"/>
    <property type="match status" value="1"/>
</dbReference>
<dbReference type="PANTHER" id="PTHR48207">
    <property type="entry name" value="SUCCINATE--HYDROXYMETHYLGLUTARATE COA-TRANSFERASE"/>
    <property type="match status" value="1"/>
</dbReference>
<dbReference type="RefSeq" id="WP_185024956.1">
    <property type="nucleotide sequence ID" value="NZ_JACHMQ010000001.1"/>
</dbReference>
<gene>
    <name evidence="2" type="ORF">BKA00_002372</name>
</gene>
<dbReference type="Pfam" id="PF02515">
    <property type="entry name" value="CoA_transf_3"/>
    <property type="match status" value="1"/>
</dbReference>
<comment type="caution">
    <text evidence="2">The sequence shown here is derived from an EMBL/GenBank/DDBJ whole genome shotgun (WGS) entry which is preliminary data.</text>
</comment>
<organism evidence="2 3">
    <name type="scientific">Actinomadura coerulea</name>
    <dbReference type="NCBI Taxonomy" id="46159"/>
    <lineage>
        <taxon>Bacteria</taxon>
        <taxon>Bacillati</taxon>
        <taxon>Actinomycetota</taxon>
        <taxon>Actinomycetes</taxon>
        <taxon>Streptosporangiales</taxon>
        <taxon>Thermomonosporaceae</taxon>
        <taxon>Actinomadura</taxon>
    </lineage>
</organism>
<evidence type="ECO:0000313" key="2">
    <source>
        <dbReference type="EMBL" id="MBB6395458.1"/>
    </source>
</evidence>
<dbReference type="Gene3D" id="3.30.1540.10">
    <property type="entry name" value="formyl-coa transferase, domain 3"/>
    <property type="match status" value="1"/>
</dbReference>
<evidence type="ECO:0000256" key="1">
    <source>
        <dbReference type="ARBA" id="ARBA00022679"/>
    </source>
</evidence>
<keyword evidence="3" id="KW-1185">Reference proteome</keyword>
<evidence type="ECO:0000313" key="3">
    <source>
        <dbReference type="Proteomes" id="UP000546324"/>
    </source>
</evidence>
<name>A0A7X0FXC7_9ACTN</name>
<dbReference type="InterPro" id="IPR044855">
    <property type="entry name" value="CoA-Trfase_III_dom3_sf"/>
</dbReference>
<dbReference type="InterPro" id="IPR003673">
    <property type="entry name" value="CoA-Trfase_fam_III"/>
</dbReference>
<dbReference type="Proteomes" id="UP000546324">
    <property type="component" value="Unassembled WGS sequence"/>
</dbReference>
<dbReference type="EMBL" id="JACHMQ010000001">
    <property type="protein sequence ID" value="MBB6395458.1"/>
    <property type="molecule type" value="Genomic_DNA"/>
</dbReference>
<dbReference type="InterPro" id="IPR050483">
    <property type="entry name" value="CoA-transferase_III_domain"/>
</dbReference>
<sequence length="407" mass="43424">MSTHDGAAPDARGPLADLRVVEMGQLLAGPFCGQLLGDFGAEVIKLEPPGAGDPMRQWGREKPHGKSLWWPVVARNKKSVTCDLRTAEGQDLARRVIERADIVVENFRPGTLERWGMDFDRLRETNPGLILVRVSGFGQTGPYAPRAGYGSIGEAMGGIRHVTGDPGGAPARAGISLGDSLAAVFATIGALVAVHHRHSTGRGQVVDSAIYEAVLAMMESLLPEWAVAGYQRERTGSVLPNVSPSNVYPTASGEMILIAANQDTVFGRLAAAMGRPGLGADPRFAGHADRGRNMAELDDIISAWSARIETADLLERLHAGGVPAGRIYTAKDMFDDPHFAAREAIVRLVHPDFGELPMHNAFPRLSETPGSVRRPGPGLGEHNREVYGGLLDLPEDGIAALAQRGVI</sequence>
<proteinExistence type="predicted"/>
<protein>
    <submittedName>
        <fullName evidence="2">Formyl-CoA transferase</fullName>
        <ecNumber evidence="2">2.8.3.16</ecNumber>
    </submittedName>
</protein>
<dbReference type="AlphaFoldDB" id="A0A7X0FXC7"/>
<dbReference type="InterPro" id="IPR023606">
    <property type="entry name" value="CoA-Trfase_III_dom_1_sf"/>
</dbReference>
<keyword evidence="1 2" id="KW-0808">Transferase</keyword>
<dbReference type="EC" id="2.8.3.16" evidence="2"/>